<dbReference type="RefSeq" id="WP_249333652.1">
    <property type="nucleotide sequence ID" value="NZ_JACRSY010000033.1"/>
</dbReference>
<organism evidence="2 3">
    <name type="scientific">Zhenhengia yiwuensis</name>
    <dbReference type="NCBI Taxonomy" id="2763666"/>
    <lineage>
        <taxon>Bacteria</taxon>
        <taxon>Bacillati</taxon>
        <taxon>Bacillota</taxon>
        <taxon>Clostridia</taxon>
        <taxon>Lachnospirales</taxon>
        <taxon>Lachnospiraceae</taxon>
        <taxon>Zhenhengia</taxon>
    </lineage>
</organism>
<proteinExistence type="predicted"/>
<reference evidence="2" key="1">
    <citation type="submission" date="2020-08" db="EMBL/GenBank/DDBJ databases">
        <title>Genome public.</title>
        <authorList>
            <person name="Liu C."/>
            <person name="Sun Q."/>
        </authorList>
    </citation>
    <scope>NUCLEOTIDE SEQUENCE</scope>
    <source>
        <strain evidence="2">NSJ-12</strain>
    </source>
</reference>
<sequence>MCESCMHLEYDEGSQQYVCSIDFIMDEDDLAKMNYHQSNHCPYYKIGDEYTLVRKQN</sequence>
<name>A0A926EGZ3_9FIRM</name>
<dbReference type="EMBL" id="JACRSY010000033">
    <property type="protein sequence ID" value="MBC8580976.1"/>
    <property type="molecule type" value="Genomic_DNA"/>
</dbReference>
<comment type="caution">
    <text evidence="2">The sequence shown here is derived from an EMBL/GenBank/DDBJ whole genome shotgun (WGS) entry which is preliminary data.</text>
</comment>
<dbReference type="Pfam" id="PF20076">
    <property type="entry name" value="DUF6472"/>
    <property type="match status" value="1"/>
</dbReference>
<evidence type="ECO:0000313" key="3">
    <source>
        <dbReference type="Proteomes" id="UP000655830"/>
    </source>
</evidence>
<accession>A0A926EGZ3</accession>
<gene>
    <name evidence="2" type="ORF">H8718_15770</name>
</gene>
<dbReference type="AlphaFoldDB" id="A0A926EGZ3"/>
<dbReference type="Proteomes" id="UP000655830">
    <property type="component" value="Unassembled WGS sequence"/>
</dbReference>
<dbReference type="InterPro" id="IPR045525">
    <property type="entry name" value="DUF6472"/>
</dbReference>
<feature type="domain" description="DUF6472" evidence="1">
    <location>
        <begin position="2"/>
        <end position="56"/>
    </location>
</feature>
<protein>
    <recommendedName>
        <fullName evidence="1">DUF6472 domain-containing protein</fullName>
    </recommendedName>
</protein>
<evidence type="ECO:0000259" key="1">
    <source>
        <dbReference type="Pfam" id="PF20076"/>
    </source>
</evidence>
<keyword evidence="3" id="KW-1185">Reference proteome</keyword>
<evidence type="ECO:0000313" key="2">
    <source>
        <dbReference type="EMBL" id="MBC8580976.1"/>
    </source>
</evidence>